<evidence type="ECO:0000256" key="3">
    <source>
        <dbReference type="ARBA" id="ARBA00022452"/>
    </source>
</evidence>
<keyword evidence="10" id="KW-1185">Reference proteome</keyword>
<evidence type="ECO:0000256" key="5">
    <source>
        <dbReference type="ARBA" id="ARBA00023136"/>
    </source>
</evidence>
<comment type="caution">
    <text evidence="9">The sequence shown here is derived from an EMBL/GenBank/DDBJ whole genome shotgun (WGS) entry which is preliminary data.</text>
</comment>
<dbReference type="InterPro" id="IPR039426">
    <property type="entry name" value="TonB-dep_rcpt-like"/>
</dbReference>
<reference evidence="9 10" key="1">
    <citation type="submission" date="2019-08" db="EMBL/GenBank/DDBJ databases">
        <title>Genome sequence of Gelidibacter salicanalis IC162T.</title>
        <authorList>
            <person name="Bowman J.P."/>
        </authorList>
    </citation>
    <scope>NUCLEOTIDE SEQUENCE [LARGE SCALE GENOMIC DNA]</scope>
    <source>
        <strain evidence="9 10">IC162</strain>
    </source>
</reference>
<evidence type="ECO:0000313" key="9">
    <source>
        <dbReference type="EMBL" id="TXE09095.1"/>
    </source>
</evidence>
<dbReference type="OrthoDB" id="9768177at2"/>
<comment type="subcellular location">
    <subcellularLocation>
        <location evidence="1 7">Cell outer membrane</location>
        <topology evidence="1 7">Multi-pass membrane protein</topology>
    </subcellularLocation>
</comment>
<organism evidence="9 10">
    <name type="scientific">Gelidibacter salicanalis</name>
    <dbReference type="NCBI Taxonomy" id="291193"/>
    <lineage>
        <taxon>Bacteria</taxon>
        <taxon>Pseudomonadati</taxon>
        <taxon>Bacteroidota</taxon>
        <taxon>Flavobacteriia</taxon>
        <taxon>Flavobacteriales</taxon>
        <taxon>Flavobacteriaceae</taxon>
        <taxon>Gelidibacter</taxon>
    </lineage>
</organism>
<sequence>MKKRHSNIIYLIFTLLFALPSLSFGQEKTITGTIVSATDNIPLTGATVIVKGTSTGAVTDFDGNFTIAASTGDVLVFSFVGFQTKEATVGNQTVINISLTEDTAMLDEIVITGYGKQSRSQLTTSVSKLDTKILETSTRSNVATALQGTIAGLRVTNTTGQPGSTPQIVLRGGTNFNGTGSPLILIDGIPGSFYALNADDIESIEVLKDAAATAIYGARSADGVILVTTKTGKVGKSSINYKYKYSMNEERNDQKYLNAAQHINYNRQGIAWYRQVAGNAGSFGAFLDGNNGAGTGNNTTNDPFTTQFLSASNSYLLNQPGWSTIPDILDPSKEILFYNNTSVPDRIYQNSASKDHYLSFDGGNEKGTYYLGLGALDNDGLILGSGFKRYSGKFSGSYNISDKFKVNSNILYSHSNLSLSPLGGDDTVFRRFQGQAPTSRTFDTNADGTFSDQFAPGQNEGFGNPLYYQDKFVRKNLEQRLSASVGIDWDIFENFTFALNGSHFTVNNHDERFNRAYRVGSTSGPLRTGREASVSLERTLRNQLTGTLNYMKKFGNHNFNALVGAEYYKDNYFNTSAGTRNSPTDLIETLNAGAEANGIPYSFETEYVIVSTFGRLLYDYDDRYLMSFTYRYDGSSRLGNNKYDFFPGVSIGWNVHNEQGFKDSNLSTVISRLKPRLSYGVNGNQDVLSNYGVYGSYGEQGVYNGQTGYANSSLPTLDLVWEKSTTFNAGLDISFFDNRLSFITDIYSRDIKDKLANLTLPYYTGFSSILTNNGTIRNKGFELQVNGDIIRTADLSWNVGATFTTNKNYVVNLPKNDNDRNRQGGTLIWNSSTGQEEWVGGFQEGQRSGHDLVVAFEQAGIYKTQAEADADNAITDNYVPGPSRNKRWAGDVKWVDQNGDGVIDNLDRKIIGRTTPDFIGGITTSLNYKNFNLFVKTDFATGHLVWNHIKNKGYGQTQGNLAQPIEVADSWTPTNTDTDWPRFVFVNGSKNVWRAGEGVDDLQNFGNEKFWEKGDYLALREITLSYNIPSKYFKDAIQRFSVYVTGSNLHYFKSMSGDTPEQGGVQYGSFPVPKTITLGLNVTF</sequence>
<keyword evidence="4 7" id="KW-0812">Transmembrane</keyword>
<protein>
    <submittedName>
        <fullName evidence="9">TonB-dependent receptor</fullName>
    </submittedName>
</protein>
<keyword evidence="2 7" id="KW-0813">Transport</keyword>
<evidence type="ECO:0000313" key="10">
    <source>
        <dbReference type="Proteomes" id="UP000321734"/>
    </source>
</evidence>
<dbReference type="SUPFAM" id="SSF56935">
    <property type="entry name" value="Porins"/>
    <property type="match status" value="1"/>
</dbReference>
<dbReference type="RefSeq" id="WP_146890313.1">
    <property type="nucleotide sequence ID" value="NZ_VORX01000002.1"/>
</dbReference>
<dbReference type="GO" id="GO:0009279">
    <property type="term" value="C:cell outer membrane"/>
    <property type="evidence" value="ECO:0007669"/>
    <property type="project" value="UniProtKB-SubCell"/>
</dbReference>
<feature type="domain" description="TonB-dependent receptor plug" evidence="8">
    <location>
        <begin position="120"/>
        <end position="224"/>
    </location>
</feature>
<keyword evidence="6 7" id="KW-0998">Cell outer membrane</keyword>
<keyword evidence="5 7" id="KW-0472">Membrane</keyword>
<name>A0A5C7ARH9_9FLAO</name>
<dbReference type="Gene3D" id="2.60.40.1120">
    <property type="entry name" value="Carboxypeptidase-like, regulatory domain"/>
    <property type="match status" value="1"/>
</dbReference>
<dbReference type="InterPro" id="IPR023996">
    <property type="entry name" value="TonB-dep_OMP_SusC/RagA"/>
</dbReference>
<dbReference type="Proteomes" id="UP000321734">
    <property type="component" value="Unassembled WGS sequence"/>
</dbReference>
<gene>
    <name evidence="9" type="ORF">ES711_03950</name>
</gene>
<accession>A0A5C7ARH9</accession>
<evidence type="ECO:0000256" key="6">
    <source>
        <dbReference type="ARBA" id="ARBA00023237"/>
    </source>
</evidence>
<dbReference type="AlphaFoldDB" id="A0A5C7ARH9"/>
<dbReference type="Gene3D" id="2.40.170.20">
    <property type="entry name" value="TonB-dependent receptor, beta-barrel domain"/>
    <property type="match status" value="1"/>
</dbReference>
<dbReference type="PROSITE" id="PS52016">
    <property type="entry name" value="TONB_DEPENDENT_REC_3"/>
    <property type="match status" value="1"/>
</dbReference>
<keyword evidence="3 7" id="KW-1134">Transmembrane beta strand</keyword>
<dbReference type="SUPFAM" id="SSF49464">
    <property type="entry name" value="Carboxypeptidase regulatory domain-like"/>
    <property type="match status" value="1"/>
</dbReference>
<dbReference type="InterPro" id="IPR036942">
    <property type="entry name" value="Beta-barrel_TonB_sf"/>
</dbReference>
<evidence type="ECO:0000256" key="2">
    <source>
        <dbReference type="ARBA" id="ARBA00022448"/>
    </source>
</evidence>
<dbReference type="EMBL" id="VORX01000002">
    <property type="protein sequence ID" value="TXE09095.1"/>
    <property type="molecule type" value="Genomic_DNA"/>
</dbReference>
<dbReference type="InterPro" id="IPR012910">
    <property type="entry name" value="Plug_dom"/>
</dbReference>
<dbReference type="InterPro" id="IPR023997">
    <property type="entry name" value="TonB-dep_OMP_SusC/RagA_CS"/>
</dbReference>
<evidence type="ECO:0000256" key="1">
    <source>
        <dbReference type="ARBA" id="ARBA00004571"/>
    </source>
</evidence>
<proteinExistence type="inferred from homology"/>
<comment type="similarity">
    <text evidence="7">Belongs to the TonB-dependent receptor family.</text>
</comment>
<dbReference type="Pfam" id="PF07715">
    <property type="entry name" value="Plug"/>
    <property type="match status" value="1"/>
</dbReference>
<dbReference type="InterPro" id="IPR008969">
    <property type="entry name" value="CarboxyPept-like_regulatory"/>
</dbReference>
<keyword evidence="9" id="KW-0675">Receptor</keyword>
<evidence type="ECO:0000256" key="4">
    <source>
        <dbReference type="ARBA" id="ARBA00022692"/>
    </source>
</evidence>
<dbReference type="NCBIfam" id="TIGR04056">
    <property type="entry name" value="OMP_RagA_SusC"/>
    <property type="match status" value="1"/>
</dbReference>
<evidence type="ECO:0000259" key="8">
    <source>
        <dbReference type="Pfam" id="PF07715"/>
    </source>
</evidence>
<dbReference type="InterPro" id="IPR037066">
    <property type="entry name" value="Plug_dom_sf"/>
</dbReference>
<dbReference type="Pfam" id="PF13715">
    <property type="entry name" value="CarbopepD_reg_2"/>
    <property type="match status" value="1"/>
</dbReference>
<evidence type="ECO:0000256" key="7">
    <source>
        <dbReference type="PROSITE-ProRule" id="PRU01360"/>
    </source>
</evidence>
<dbReference type="Gene3D" id="2.170.130.10">
    <property type="entry name" value="TonB-dependent receptor, plug domain"/>
    <property type="match status" value="1"/>
</dbReference>
<dbReference type="NCBIfam" id="TIGR04057">
    <property type="entry name" value="SusC_RagA_signa"/>
    <property type="match status" value="1"/>
</dbReference>